<feature type="transmembrane region" description="Helical" evidence="8">
    <location>
        <begin position="230"/>
        <end position="251"/>
    </location>
</feature>
<evidence type="ECO:0000256" key="3">
    <source>
        <dbReference type="ARBA" id="ARBA00022448"/>
    </source>
</evidence>
<keyword evidence="3" id="KW-0813">Transport</keyword>
<feature type="transmembrane region" description="Helical" evidence="8">
    <location>
        <begin position="292"/>
        <end position="311"/>
    </location>
</feature>
<proteinExistence type="inferred from homology"/>
<feature type="transmembrane region" description="Helical" evidence="8">
    <location>
        <begin position="263"/>
        <end position="286"/>
    </location>
</feature>
<organism evidence="9 10">
    <name type="scientific">Almyronema epifaneia S1</name>
    <dbReference type="NCBI Taxonomy" id="2991925"/>
    <lineage>
        <taxon>Bacteria</taxon>
        <taxon>Bacillati</taxon>
        <taxon>Cyanobacteriota</taxon>
        <taxon>Cyanophyceae</taxon>
        <taxon>Nodosilineales</taxon>
        <taxon>Nodosilineaceae</taxon>
        <taxon>Almyronema</taxon>
        <taxon>Almyronema epifaneia</taxon>
    </lineage>
</organism>
<comment type="similarity">
    <text evidence="2">Belongs to the arsenical resistance-3 (ACR3) (TC 2.A.59) family.</text>
</comment>
<gene>
    <name evidence="9" type="ORF">ACFVKH_11430</name>
</gene>
<feature type="transmembrane region" description="Helical" evidence="8">
    <location>
        <begin position="126"/>
        <end position="145"/>
    </location>
</feature>
<dbReference type="RefSeq" id="WP_377965373.1">
    <property type="nucleotide sequence ID" value="NZ_JBHZOL010000075.1"/>
</dbReference>
<dbReference type="EMBL" id="JBHZOL010000075">
    <property type="protein sequence ID" value="MFE4106893.1"/>
    <property type="molecule type" value="Genomic_DNA"/>
</dbReference>
<feature type="transmembrane region" description="Helical" evidence="8">
    <location>
        <begin position="200"/>
        <end position="218"/>
    </location>
</feature>
<evidence type="ECO:0000256" key="7">
    <source>
        <dbReference type="ARBA" id="ARBA00023136"/>
    </source>
</evidence>
<name>A0ABW6IFE2_9CYAN</name>
<evidence type="ECO:0000256" key="1">
    <source>
        <dbReference type="ARBA" id="ARBA00004651"/>
    </source>
</evidence>
<dbReference type="InterPro" id="IPR038770">
    <property type="entry name" value="Na+/solute_symporter_sf"/>
</dbReference>
<feature type="transmembrane region" description="Helical" evidence="8">
    <location>
        <begin position="69"/>
        <end position="91"/>
    </location>
</feature>
<comment type="caution">
    <text evidence="9">The sequence shown here is derived from an EMBL/GenBank/DDBJ whole genome shotgun (WGS) entry which is preliminary data.</text>
</comment>
<dbReference type="Pfam" id="PF01758">
    <property type="entry name" value="SBF"/>
    <property type="match status" value="1"/>
</dbReference>
<dbReference type="Proteomes" id="UP001600165">
    <property type="component" value="Unassembled WGS sequence"/>
</dbReference>
<accession>A0ABW6IFE2</accession>
<dbReference type="Gene3D" id="1.20.1530.20">
    <property type="match status" value="1"/>
</dbReference>
<evidence type="ECO:0000313" key="10">
    <source>
        <dbReference type="Proteomes" id="UP001600165"/>
    </source>
</evidence>
<dbReference type="PANTHER" id="PTHR43057">
    <property type="entry name" value="ARSENITE EFFLUX TRANSPORTER"/>
    <property type="match status" value="1"/>
</dbReference>
<keyword evidence="10" id="KW-1185">Reference proteome</keyword>
<dbReference type="PANTHER" id="PTHR43057:SF1">
    <property type="entry name" value="ARSENICAL-RESISTANCE PROTEIN 3"/>
    <property type="match status" value="1"/>
</dbReference>
<evidence type="ECO:0000256" key="8">
    <source>
        <dbReference type="SAM" id="Phobius"/>
    </source>
</evidence>
<evidence type="ECO:0000256" key="2">
    <source>
        <dbReference type="ARBA" id="ARBA00010110"/>
    </source>
</evidence>
<feature type="transmembrane region" description="Helical" evidence="8">
    <location>
        <begin position="97"/>
        <end position="119"/>
    </location>
</feature>
<evidence type="ECO:0000256" key="6">
    <source>
        <dbReference type="ARBA" id="ARBA00022989"/>
    </source>
</evidence>
<evidence type="ECO:0000256" key="4">
    <source>
        <dbReference type="ARBA" id="ARBA00022475"/>
    </source>
</evidence>
<keyword evidence="7 8" id="KW-0472">Membrane</keyword>
<keyword evidence="6 8" id="KW-1133">Transmembrane helix</keyword>
<dbReference type="InterPro" id="IPR004706">
    <property type="entry name" value="Arsenical-R_Acr3"/>
</dbReference>
<dbReference type="InterPro" id="IPR002657">
    <property type="entry name" value="BilAc:Na_symport/Acr3"/>
</dbReference>
<keyword evidence="5 8" id="KW-0812">Transmembrane</keyword>
<feature type="transmembrane region" description="Helical" evidence="8">
    <location>
        <begin position="38"/>
        <end position="57"/>
    </location>
</feature>
<feature type="transmembrane region" description="Helical" evidence="8">
    <location>
        <begin position="165"/>
        <end position="188"/>
    </location>
</feature>
<evidence type="ECO:0000256" key="5">
    <source>
        <dbReference type="ARBA" id="ARBA00022692"/>
    </source>
</evidence>
<protein>
    <submittedName>
        <fullName evidence="9">Arsenic resistance protein</fullName>
    </submittedName>
</protein>
<keyword evidence="4" id="KW-1003">Cell membrane</keyword>
<comment type="subcellular location">
    <subcellularLocation>
        <location evidence="1">Cell membrane</location>
        <topology evidence="1">Multi-pass membrane protein</topology>
    </subcellularLocation>
</comment>
<evidence type="ECO:0000313" key="9">
    <source>
        <dbReference type="EMBL" id="MFE4106893.1"/>
    </source>
</evidence>
<feature type="transmembrane region" description="Helical" evidence="8">
    <location>
        <begin position="12"/>
        <end position="32"/>
    </location>
</feature>
<reference evidence="9 10" key="1">
    <citation type="submission" date="2024-10" db="EMBL/GenBank/DDBJ databases">
        <authorList>
            <person name="Ratan Roy A."/>
            <person name="Morales Sandoval P.H."/>
            <person name="De Los Santos Villalobos S."/>
            <person name="Chakraborty S."/>
            <person name="Mukherjee J."/>
        </authorList>
    </citation>
    <scope>NUCLEOTIDE SEQUENCE [LARGE SCALE GENOMIC DNA]</scope>
    <source>
        <strain evidence="9 10">S1</strain>
    </source>
</reference>
<sequence length="333" mass="35997">MWKALAFIQKNLVWSIPAFMVAGIVVGALANPAPLKSLIVPLTFLMVYPMMINLQIQKVLSGGDTKVQVITQVINFAGVPFFAFAMGKIFFGDRPLVALGLLLASLLPTSGMTISWTGFAKGNLSAAIKMTVIGLILGSVATPFYAKWLMGTVVEIPLSSIFKQIVIIVFLPMILGFVTRTVLIRIVGADKYNKTLKQKFPAFSTIGVLGIVFVAMALKAKDIVANPLELLSFLIPLSILYLGNFLLSTVVGKVFFNRGDAIALVYGTVMRNLSIALAIAMTAFGKEQGSEIALIIAMAYIIQVQAAAWYVRLTDRIFGPTPDLQTQLKQSAS</sequence>